<feature type="transmembrane region" description="Helical" evidence="5">
    <location>
        <begin position="211"/>
        <end position="236"/>
    </location>
</feature>
<feature type="domain" description="Amino acid transporter transmembrane" evidence="6">
    <location>
        <begin position="2"/>
        <end position="382"/>
    </location>
</feature>
<comment type="subcellular location">
    <subcellularLocation>
        <location evidence="1">Membrane</location>
        <topology evidence="1">Multi-pass membrane protein</topology>
    </subcellularLocation>
</comment>
<evidence type="ECO:0000259" key="6">
    <source>
        <dbReference type="Pfam" id="PF01490"/>
    </source>
</evidence>
<dbReference type="PANTHER" id="PTHR22950">
    <property type="entry name" value="AMINO ACID TRANSPORTER"/>
    <property type="match status" value="1"/>
</dbReference>
<keyword evidence="4 5" id="KW-0472">Membrane</keyword>
<evidence type="ECO:0000256" key="4">
    <source>
        <dbReference type="ARBA" id="ARBA00023136"/>
    </source>
</evidence>
<evidence type="ECO:0000256" key="2">
    <source>
        <dbReference type="ARBA" id="ARBA00022692"/>
    </source>
</evidence>
<evidence type="ECO:0000256" key="3">
    <source>
        <dbReference type="ARBA" id="ARBA00022989"/>
    </source>
</evidence>
<feature type="transmembrane region" description="Helical" evidence="5">
    <location>
        <begin position="298"/>
        <end position="319"/>
    </location>
</feature>
<feature type="transmembrane region" description="Helical" evidence="5">
    <location>
        <begin position="256"/>
        <end position="278"/>
    </location>
</feature>
<feature type="transmembrane region" description="Helical" evidence="5">
    <location>
        <begin position="117"/>
        <end position="135"/>
    </location>
</feature>
<keyword evidence="8" id="KW-1185">Reference proteome</keyword>
<name>A0ABD0YIT6_9HEMI</name>
<feature type="transmembrane region" description="Helical" evidence="5">
    <location>
        <begin position="12"/>
        <end position="37"/>
    </location>
</feature>
<reference evidence="7 8" key="1">
    <citation type="submission" date="2024-07" db="EMBL/GenBank/DDBJ databases">
        <title>Chromosome-level genome assembly of the water stick insect Ranatra chinensis (Heteroptera: Nepidae).</title>
        <authorList>
            <person name="Liu X."/>
        </authorList>
    </citation>
    <scope>NUCLEOTIDE SEQUENCE [LARGE SCALE GENOMIC DNA]</scope>
    <source>
        <strain evidence="7">Cailab_2021Rc</strain>
        <tissue evidence="7">Muscle</tissue>
    </source>
</reference>
<keyword evidence="2 5" id="KW-0812">Transmembrane</keyword>
<dbReference type="PANTHER" id="PTHR22950:SF349">
    <property type="entry name" value="AMINO ACID TRANSPORTER TRANSMEMBRANE DOMAIN-CONTAINING PROTEIN"/>
    <property type="match status" value="1"/>
</dbReference>
<dbReference type="Pfam" id="PF01490">
    <property type="entry name" value="Aa_trans"/>
    <property type="match status" value="1"/>
</dbReference>
<dbReference type="GO" id="GO:0016020">
    <property type="term" value="C:membrane"/>
    <property type="evidence" value="ECO:0007669"/>
    <property type="project" value="UniProtKB-SubCell"/>
</dbReference>
<gene>
    <name evidence="7" type="ORF">AAG570_004347</name>
</gene>
<evidence type="ECO:0000313" key="7">
    <source>
        <dbReference type="EMBL" id="KAL1117019.1"/>
    </source>
</evidence>
<accession>A0ABD0YIT6</accession>
<protein>
    <recommendedName>
        <fullName evidence="6">Amino acid transporter transmembrane domain-containing protein</fullName>
    </recommendedName>
</protein>
<dbReference type="InterPro" id="IPR013057">
    <property type="entry name" value="AA_transpt_TM"/>
</dbReference>
<feature type="transmembrane region" description="Helical" evidence="5">
    <location>
        <begin position="181"/>
        <end position="199"/>
    </location>
</feature>
<comment type="caution">
    <text evidence="7">The sequence shown here is derived from an EMBL/GenBank/DDBJ whole genome shotgun (WGS) entry which is preliminary data.</text>
</comment>
<feature type="transmembrane region" description="Helical" evidence="5">
    <location>
        <begin position="365"/>
        <end position="387"/>
    </location>
</feature>
<evidence type="ECO:0000313" key="8">
    <source>
        <dbReference type="Proteomes" id="UP001558652"/>
    </source>
</evidence>
<sequence length="406" mass="44690">MFAMGDAFKHAGIVGGPVLTFILGIICIYNNHVLVNCSNLMRDRRKMDKGPNFPVTVEMCFEEGPDSFKRWSNLARKSVKAFVIITQLGFCCVYFVFVSSTIKYVVDPHNLILDVRVWMVIVFVPIVMSCMVRSLKYLAPISLGSNLCVCTALLLTLYISFQDLPDASSRPLFAHWTNLPLFFGTTIYAFEGISLVLPLQNEMKNTRRFGTTFGVLNLGMSVVTTLLILVGFVGYLKYGDGVQGSLSLNLPKNDPLSDSVQAMLALGIASTFALQFYVASDLIWQDVKARFGPFSRPLTWEILLRFMLVLFTMLLAAVIPMLGLFISLIGAVSSTALALVFPALSDMALRCAPPANGPLKSKHHFFRLSIDAVTLIVAFVGFVSGTYCSISQIVHAFQTGEDQGGH</sequence>
<dbReference type="Proteomes" id="UP001558652">
    <property type="component" value="Unassembled WGS sequence"/>
</dbReference>
<dbReference type="EMBL" id="JBFDAA010000016">
    <property type="protein sequence ID" value="KAL1117019.1"/>
    <property type="molecule type" value="Genomic_DNA"/>
</dbReference>
<feature type="transmembrane region" description="Helical" evidence="5">
    <location>
        <begin position="142"/>
        <end position="161"/>
    </location>
</feature>
<feature type="transmembrane region" description="Helical" evidence="5">
    <location>
        <begin position="325"/>
        <end position="344"/>
    </location>
</feature>
<evidence type="ECO:0000256" key="5">
    <source>
        <dbReference type="SAM" id="Phobius"/>
    </source>
</evidence>
<dbReference type="AlphaFoldDB" id="A0ABD0YIT6"/>
<keyword evidence="3 5" id="KW-1133">Transmembrane helix</keyword>
<evidence type="ECO:0000256" key="1">
    <source>
        <dbReference type="ARBA" id="ARBA00004141"/>
    </source>
</evidence>
<proteinExistence type="predicted"/>
<feature type="transmembrane region" description="Helical" evidence="5">
    <location>
        <begin position="79"/>
        <end position="97"/>
    </location>
</feature>
<organism evidence="7 8">
    <name type="scientific">Ranatra chinensis</name>
    <dbReference type="NCBI Taxonomy" id="642074"/>
    <lineage>
        <taxon>Eukaryota</taxon>
        <taxon>Metazoa</taxon>
        <taxon>Ecdysozoa</taxon>
        <taxon>Arthropoda</taxon>
        <taxon>Hexapoda</taxon>
        <taxon>Insecta</taxon>
        <taxon>Pterygota</taxon>
        <taxon>Neoptera</taxon>
        <taxon>Paraneoptera</taxon>
        <taxon>Hemiptera</taxon>
        <taxon>Heteroptera</taxon>
        <taxon>Panheteroptera</taxon>
        <taxon>Nepomorpha</taxon>
        <taxon>Nepidae</taxon>
        <taxon>Ranatrinae</taxon>
        <taxon>Ranatra</taxon>
    </lineage>
</organism>